<sequence>MRRFRYGAGLACIIFICIHRCADFYWYGATDCIPVPAFASASPNSWPHGAFRTIGVIPCTVAAMQGPE</sequence>
<accession>A0A2M3ZLQ6</accession>
<dbReference type="AlphaFoldDB" id="A0A2M3ZLQ6"/>
<reference evidence="1" key="1">
    <citation type="submission" date="2018-01" db="EMBL/GenBank/DDBJ databases">
        <title>An insight into the sialome of Amazonian anophelines.</title>
        <authorList>
            <person name="Ribeiro J.M."/>
            <person name="Scarpassa V."/>
            <person name="Calvo E."/>
        </authorList>
    </citation>
    <scope>NUCLEOTIDE SEQUENCE</scope>
    <source>
        <tissue evidence="1">Salivary glands</tissue>
    </source>
</reference>
<organism evidence="1">
    <name type="scientific">Anopheles braziliensis</name>
    <dbReference type="NCBI Taxonomy" id="58242"/>
    <lineage>
        <taxon>Eukaryota</taxon>
        <taxon>Metazoa</taxon>
        <taxon>Ecdysozoa</taxon>
        <taxon>Arthropoda</taxon>
        <taxon>Hexapoda</taxon>
        <taxon>Insecta</taxon>
        <taxon>Pterygota</taxon>
        <taxon>Neoptera</taxon>
        <taxon>Endopterygota</taxon>
        <taxon>Diptera</taxon>
        <taxon>Nematocera</taxon>
        <taxon>Culicoidea</taxon>
        <taxon>Culicidae</taxon>
        <taxon>Anophelinae</taxon>
        <taxon>Anopheles</taxon>
    </lineage>
</organism>
<protein>
    <submittedName>
        <fullName evidence="1">Uncharacterized protein</fullName>
    </submittedName>
</protein>
<name>A0A2M3ZLQ6_9DIPT</name>
<dbReference type="EMBL" id="GGFM01008698">
    <property type="protein sequence ID" value="MBW29449.1"/>
    <property type="molecule type" value="Transcribed_RNA"/>
</dbReference>
<proteinExistence type="predicted"/>
<evidence type="ECO:0000313" key="1">
    <source>
        <dbReference type="EMBL" id="MBW29449.1"/>
    </source>
</evidence>